<keyword evidence="7" id="KW-0614">Plasmid</keyword>
<evidence type="ECO:0000313" key="7">
    <source>
        <dbReference type="EMBL" id="APZ55226.1"/>
    </source>
</evidence>
<evidence type="ECO:0000256" key="4">
    <source>
        <dbReference type="ARBA" id="ARBA00022729"/>
    </source>
</evidence>
<evidence type="ECO:0000256" key="6">
    <source>
        <dbReference type="SAM" id="SignalP"/>
    </source>
</evidence>
<dbReference type="InterPro" id="IPR018389">
    <property type="entry name" value="DctP_fam"/>
</dbReference>
<dbReference type="Proteomes" id="UP000187059">
    <property type="component" value="Plasmid pPABY4"/>
</dbReference>
<evidence type="ECO:0000256" key="3">
    <source>
        <dbReference type="ARBA" id="ARBA00022448"/>
    </source>
</evidence>
<dbReference type="SUPFAM" id="SSF53850">
    <property type="entry name" value="Periplasmic binding protein-like II"/>
    <property type="match status" value="1"/>
</dbReference>
<gene>
    <name evidence="7" type="ORF">Ga0080574_TMP4944</name>
</gene>
<accession>A0A1P8V0T5</accession>
<keyword evidence="8" id="KW-1185">Reference proteome</keyword>
<feature type="chain" id="PRO_5012253193" evidence="6">
    <location>
        <begin position="22"/>
        <end position="373"/>
    </location>
</feature>
<dbReference type="GO" id="GO:0055085">
    <property type="term" value="P:transmembrane transport"/>
    <property type="evidence" value="ECO:0007669"/>
    <property type="project" value="InterPro"/>
</dbReference>
<dbReference type="PANTHER" id="PTHR33376:SF7">
    <property type="entry name" value="C4-DICARBOXYLATE-BINDING PROTEIN DCTB"/>
    <property type="match status" value="1"/>
</dbReference>
<evidence type="ECO:0000313" key="8">
    <source>
        <dbReference type="Proteomes" id="UP000187059"/>
    </source>
</evidence>
<dbReference type="Gene3D" id="3.40.190.170">
    <property type="entry name" value="Bacterial extracellular solute-binding protein, family 7"/>
    <property type="match status" value="1"/>
</dbReference>
<organism evidence="7 8">
    <name type="scientific">Salipiger abyssi</name>
    <dbReference type="NCBI Taxonomy" id="1250539"/>
    <lineage>
        <taxon>Bacteria</taxon>
        <taxon>Pseudomonadati</taxon>
        <taxon>Pseudomonadota</taxon>
        <taxon>Alphaproteobacteria</taxon>
        <taxon>Rhodobacterales</taxon>
        <taxon>Roseobacteraceae</taxon>
        <taxon>Salipiger</taxon>
    </lineage>
</organism>
<dbReference type="InterPro" id="IPR038404">
    <property type="entry name" value="TRAP_DctP_sf"/>
</dbReference>
<feature type="signal peptide" evidence="6">
    <location>
        <begin position="1"/>
        <end position="21"/>
    </location>
</feature>
<dbReference type="OrthoDB" id="7239472at2"/>
<dbReference type="KEGG" id="paby:Ga0080574_TMP4944"/>
<evidence type="ECO:0000256" key="1">
    <source>
        <dbReference type="ARBA" id="ARBA00004418"/>
    </source>
</evidence>
<dbReference type="NCBIfam" id="NF037995">
    <property type="entry name" value="TRAP_S1"/>
    <property type="match status" value="1"/>
</dbReference>
<evidence type="ECO:0000256" key="2">
    <source>
        <dbReference type="ARBA" id="ARBA00009023"/>
    </source>
</evidence>
<dbReference type="GO" id="GO:0042597">
    <property type="term" value="C:periplasmic space"/>
    <property type="evidence" value="ECO:0007669"/>
    <property type="project" value="UniProtKB-SubCell"/>
</dbReference>
<dbReference type="CDD" id="cd13666">
    <property type="entry name" value="PBP2_TRAP_DctP_like_1"/>
    <property type="match status" value="1"/>
</dbReference>
<evidence type="ECO:0000256" key="5">
    <source>
        <dbReference type="ARBA" id="ARBA00022764"/>
    </source>
</evidence>
<keyword evidence="3" id="KW-0813">Transport</keyword>
<comment type="subcellular location">
    <subcellularLocation>
        <location evidence="1">Periplasm</location>
    </subcellularLocation>
</comment>
<keyword evidence="5" id="KW-0574">Periplasm</keyword>
<dbReference type="EMBL" id="CP015095">
    <property type="protein sequence ID" value="APZ55226.1"/>
    <property type="molecule type" value="Genomic_DNA"/>
</dbReference>
<sequence length="373" mass="40212" precursor="true">MRYTMSATALCALLAAAPAVADTYLAATWLGLGSPNGKFMQEYVSQIDEISGGELTFDLHAGGALLPADGSLSGLSANVAQFVHITGAYVPSDLPLDNVMSDFAFAYEGSLTALAIGSIETKLTDPSIQEEYKSHDAVFVSTGANGPYNLICKGEIHGLDDLDGKKIRVTSSAHVAWLNAVGATSVSVPGSEIYTGLQRNSIDCAVGDPLFLTDYFNLVEVADSVTTLSLGWLDTGGYFFNRDFWNDITPEERRQLLDAAAMTTAVNMIEWEESLEGAYAAANEQGVAVIEPDEDLAAQMEAYKAEYRDGFAAFEMDKRNIDDPSELVAHADEAHDRWNALLSEIDARDPEALAALLKTEIYDKIDVETYGID</sequence>
<proteinExistence type="inferred from homology"/>
<dbReference type="RefSeq" id="WP_076706174.1">
    <property type="nucleotide sequence ID" value="NZ_CP015095.1"/>
</dbReference>
<reference evidence="7 8" key="1">
    <citation type="submission" date="2016-04" db="EMBL/GenBank/DDBJ databases">
        <title>Deep-sea bacteria in the southern Pacific.</title>
        <authorList>
            <person name="Tang K."/>
        </authorList>
    </citation>
    <scope>NUCLEOTIDE SEQUENCE [LARGE SCALE GENOMIC DNA]</scope>
    <source>
        <strain evidence="7 8">JLT2014</strain>
        <plasmid evidence="8">ppaby4</plasmid>
    </source>
</reference>
<dbReference type="AlphaFoldDB" id="A0A1P8V0T5"/>
<comment type="similarity">
    <text evidence="2">Belongs to the bacterial solute-binding protein 7 family.</text>
</comment>
<name>A0A1P8V0T5_9RHOB</name>
<dbReference type="PANTHER" id="PTHR33376">
    <property type="match status" value="1"/>
</dbReference>
<keyword evidence="4 6" id="KW-0732">Signal</keyword>
<protein>
    <submittedName>
        <fullName evidence="7">TRAP-type C4-dicarboxylate transport system, periplasmic component</fullName>
    </submittedName>
</protein>
<geneLocation type="plasmid" evidence="8">
    <name>ppaby4</name>
</geneLocation>
<dbReference type="Pfam" id="PF03480">
    <property type="entry name" value="DctP"/>
    <property type="match status" value="1"/>
</dbReference>